<evidence type="ECO:0000256" key="1">
    <source>
        <dbReference type="ARBA" id="ARBA00004141"/>
    </source>
</evidence>
<feature type="transmembrane region" description="Helical" evidence="6">
    <location>
        <begin position="269"/>
        <end position="287"/>
    </location>
</feature>
<dbReference type="InterPro" id="IPR002549">
    <property type="entry name" value="AI-2E-like"/>
</dbReference>
<dbReference type="Proteomes" id="UP000637720">
    <property type="component" value="Unassembled WGS sequence"/>
</dbReference>
<name>A0A8J3BBS8_9BACI</name>
<evidence type="ECO:0000256" key="5">
    <source>
        <dbReference type="ARBA" id="ARBA00023136"/>
    </source>
</evidence>
<feature type="transmembrane region" description="Helical" evidence="6">
    <location>
        <begin position="36"/>
        <end position="53"/>
    </location>
</feature>
<dbReference type="EMBL" id="BMOF01000003">
    <property type="protein sequence ID" value="GGJ93029.1"/>
    <property type="molecule type" value="Genomic_DNA"/>
</dbReference>
<dbReference type="GO" id="GO:0055085">
    <property type="term" value="P:transmembrane transport"/>
    <property type="evidence" value="ECO:0007669"/>
    <property type="project" value="TreeGrafter"/>
</dbReference>
<comment type="subcellular location">
    <subcellularLocation>
        <location evidence="1">Membrane</location>
        <topology evidence="1">Multi-pass membrane protein</topology>
    </subcellularLocation>
</comment>
<evidence type="ECO:0000256" key="6">
    <source>
        <dbReference type="SAM" id="Phobius"/>
    </source>
</evidence>
<dbReference type="PANTHER" id="PTHR21716:SF68">
    <property type="entry name" value="TRANSPORT PROTEIN YTVI-RELATED"/>
    <property type="match status" value="1"/>
</dbReference>
<feature type="transmembrane region" description="Helical" evidence="6">
    <location>
        <begin position="65"/>
        <end position="87"/>
    </location>
</feature>
<feature type="transmembrane region" description="Helical" evidence="6">
    <location>
        <begin position="172"/>
        <end position="193"/>
    </location>
</feature>
<reference evidence="7" key="2">
    <citation type="submission" date="2020-09" db="EMBL/GenBank/DDBJ databases">
        <authorList>
            <person name="Sun Q."/>
            <person name="Ohkuma M."/>
        </authorList>
    </citation>
    <scope>NUCLEOTIDE SEQUENCE</scope>
    <source>
        <strain evidence="7">JCM 14719</strain>
    </source>
</reference>
<feature type="transmembrane region" description="Helical" evidence="6">
    <location>
        <begin position="12"/>
        <end position="30"/>
    </location>
</feature>
<dbReference type="AlphaFoldDB" id="A0A8J3BBS8"/>
<evidence type="ECO:0000256" key="4">
    <source>
        <dbReference type="ARBA" id="ARBA00022989"/>
    </source>
</evidence>
<dbReference type="RefSeq" id="WP_172673445.1">
    <property type="nucleotide sequence ID" value="NZ_BMOF01000003.1"/>
</dbReference>
<dbReference type="InterPro" id="IPR014227">
    <property type="entry name" value="YtvI-like"/>
</dbReference>
<reference evidence="7" key="1">
    <citation type="journal article" date="2014" name="Int. J. Syst. Evol. Microbiol.">
        <title>Complete genome sequence of Corynebacterium casei LMG S-19264T (=DSM 44701T), isolated from a smear-ripened cheese.</title>
        <authorList>
            <consortium name="US DOE Joint Genome Institute (JGI-PGF)"/>
            <person name="Walter F."/>
            <person name="Albersmeier A."/>
            <person name="Kalinowski J."/>
            <person name="Ruckert C."/>
        </authorList>
    </citation>
    <scope>NUCLEOTIDE SEQUENCE</scope>
    <source>
        <strain evidence="7">JCM 14719</strain>
    </source>
</reference>
<dbReference type="Pfam" id="PF01594">
    <property type="entry name" value="AI-2E_transport"/>
    <property type="match status" value="1"/>
</dbReference>
<evidence type="ECO:0000256" key="2">
    <source>
        <dbReference type="ARBA" id="ARBA00009773"/>
    </source>
</evidence>
<proteinExistence type="inferred from homology"/>
<keyword evidence="4 6" id="KW-1133">Transmembrane helix</keyword>
<gene>
    <name evidence="7" type="ORF">GCM10007043_03400</name>
</gene>
<keyword evidence="5 6" id="KW-0472">Membrane</keyword>
<evidence type="ECO:0000256" key="3">
    <source>
        <dbReference type="ARBA" id="ARBA00022692"/>
    </source>
</evidence>
<protein>
    <submittedName>
        <fullName evidence="7">Permease</fullName>
    </submittedName>
</protein>
<feature type="transmembrane region" description="Helical" evidence="6">
    <location>
        <begin position="332"/>
        <end position="354"/>
    </location>
</feature>
<accession>A0A8J3BBS8</accession>
<dbReference type="NCBIfam" id="TIGR02872">
    <property type="entry name" value="spore_ytvI"/>
    <property type="match status" value="1"/>
</dbReference>
<comment type="similarity">
    <text evidence="2">Belongs to the autoinducer-2 exporter (AI-2E) (TC 2.A.86) family.</text>
</comment>
<evidence type="ECO:0000313" key="7">
    <source>
        <dbReference type="EMBL" id="GGJ93029.1"/>
    </source>
</evidence>
<organism evidence="7 8">
    <name type="scientific">Calditerricola satsumensis</name>
    <dbReference type="NCBI Taxonomy" id="373054"/>
    <lineage>
        <taxon>Bacteria</taxon>
        <taxon>Bacillati</taxon>
        <taxon>Bacillota</taxon>
        <taxon>Bacilli</taxon>
        <taxon>Bacillales</taxon>
        <taxon>Bacillaceae</taxon>
        <taxon>Calditerricola</taxon>
    </lineage>
</organism>
<sequence length="373" mass="41234">MPPEWIRDAARLYRLLKVTVIVGLLAWGAYTVLPLVYPFLIAFLLAYALNPLVTRLEKQAKLPRWLAVILAMTLLLTVILSVLGIVVSEIIGEIGTLANQIPRYIAVFRHRLTQLLTVDLTQTLYERFSRFYEALDPGSQARIQQHVQDVVERLADSGGKLAVGFLQTLQNLLLSLPNTATVMVIVLLATFFISKDFRRIRRTLVEWIPVPLHDSTRAVVADLRRALVGFVKAQLTPTSVTALLVLIGLLLLRVPYAVTLALLTGLVDLLPYLGTGAVFLPWIAYLLVTSQMPLALGLSALYVIILIVRQILEPKVLATNVGLDPLVTLIALFVGLKLWGFVGLIAGPAAVVVLQALKRAGVFRDLWAYITRV</sequence>
<feature type="transmembrane region" description="Helical" evidence="6">
    <location>
        <begin position="240"/>
        <end position="263"/>
    </location>
</feature>
<comment type="caution">
    <text evidence="7">The sequence shown here is derived from an EMBL/GenBank/DDBJ whole genome shotgun (WGS) entry which is preliminary data.</text>
</comment>
<dbReference type="GO" id="GO:0016020">
    <property type="term" value="C:membrane"/>
    <property type="evidence" value="ECO:0007669"/>
    <property type="project" value="UniProtKB-SubCell"/>
</dbReference>
<keyword evidence="3 6" id="KW-0812">Transmembrane</keyword>
<feature type="transmembrane region" description="Helical" evidence="6">
    <location>
        <begin position="294"/>
        <end position="312"/>
    </location>
</feature>
<keyword evidence="8" id="KW-1185">Reference proteome</keyword>
<dbReference type="PANTHER" id="PTHR21716">
    <property type="entry name" value="TRANSMEMBRANE PROTEIN"/>
    <property type="match status" value="1"/>
</dbReference>
<evidence type="ECO:0000313" key="8">
    <source>
        <dbReference type="Proteomes" id="UP000637720"/>
    </source>
</evidence>